<geneLocation type="plasmid" evidence="8">
    <name>pspa1</name>
</geneLocation>
<dbReference type="Proteomes" id="UP000078468">
    <property type="component" value="Plasmid pspa1"/>
</dbReference>
<dbReference type="SUPFAM" id="SSF103473">
    <property type="entry name" value="MFS general substrate transporter"/>
    <property type="match status" value="1"/>
</dbReference>
<reference evidence="7 8" key="1">
    <citation type="submission" date="2016-05" db="EMBL/GenBank/DDBJ databases">
        <title>Non-Contiguous Finished Genome Sequence of Streptomyces parvulus 2297 Integrated Site-Specifically with Actinophage R4.</title>
        <authorList>
            <person name="Nishizawa T."/>
            <person name="Miura T."/>
            <person name="Harada C."/>
            <person name="Guo Y."/>
            <person name="Narisawa K."/>
            <person name="Ohta H."/>
            <person name="Takahashi H."/>
            <person name="Shirai M."/>
        </authorList>
    </citation>
    <scope>NUCLEOTIDE SEQUENCE [LARGE SCALE GENOMIC DNA]</scope>
    <source>
        <strain evidence="7 8">2297</strain>
        <plasmid evidence="8">pspa1</plasmid>
    </source>
</reference>
<dbReference type="PANTHER" id="PTHR23513">
    <property type="entry name" value="INTEGRAL MEMBRANE EFFLUX PROTEIN-RELATED"/>
    <property type="match status" value="1"/>
</dbReference>
<dbReference type="InterPro" id="IPR036259">
    <property type="entry name" value="MFS_trans_sf"/>
</dbReference>
<dbReference type="KEGG" id="spav:Spa2297_32365"/>
<name>A0A191VA77_9ACTN</name>
<evidence type="ECO:0000256" key="6">
    <source>
        <dbReference type="ARBA" id="ARBA00023136"/>
    </source>
</evidence>
<evidence type="ECO:0000313" key="7">
    <source>
        <dbReference type="EMBL" id="ANJ11822.1"/>
    </source>
</evidence>
<dbReference type="CDD" id="cd06173">
    <property type="entry name" value="MFS_MefA_like"/>
    <property type="match status" value="1"/>
</dbReference>
<keyword evidence="3" id="KW-1003">Cell membrane</keyword>
<accession>A0A191VA77</accession>
<protein>
    <submittedName>
        <fullName evidence="7">Uncharacterized protein</fullName>
    </submittedName>
</protein>
<keyword evidence="6" id="KW-0472">Membrane</keyword>
<keyword evidence="7" id="KW-0614">Plasmid</keyword>
<evidence type="ECO:0000256" key="3">
    <source>
        <dbReference type="ARBA" id="ARBA00022475"/>
    </source>
</evidence>
<dbReference type="Pfam" id="PF05977">
    <property type="entry name" value="MFS_3"/>
    <property type="match status" value="1"/>
</dbReference>
<dbReference type="AlphaFoldDB" id="A0A191VA77"/>
<organism evidence="7 8">
    <name type="scientific">Streptomyces parvulus</name>
    <dbReference type="NCBI Taxonomy" id="146923"/>
    <lineage>
        <taxon>Bacteria</taxon>
        <taxon>Bacillati</taxon>
        <taxon>Actinomycetota</taxon>
        <taxon>Actinomycetes</taxon>
        <taxon>Kitasatosporales</taxon>
        <taxon>Streptomycetaceae</taxon>
        <taxon>Streptomyces</taxon>
    </lineage>
</organism>
<dbReference type="RefSeq" id="WP_064732149.1">
    <property type="nucleotide sequence ID" value="NZ_BMRX01000023.1"/>
</dbReference>
<dbReference type="Gene3D" id="1.20.1250.20">
    <property type="entry name" value="MFS general substrate transporter like domains"/>
    <property type="match status" value="1"/>
</dbReference>
<keyword evidence="5" id="KW-1133">Transmembrane helix</keyword>
<keyword evidence="2" id="KW-0813">Transport</keyword>
<dbReference type="PANTHER" id="PTHR23513:SF6">
    <property type="entry name" value="MAJOR FACILITATOR SUPERFAMILY ASSOCIATED DOMAIN-CONTAINING PROTEIN"/>
    <property type="match status" value="1"/>
</dbReference>
<comment type="subcellular location">
    <subcellularLocation>
        <location evidence="1">Cell membrane</location>
        <topology evidence="1">Multi-pass membrane protein</topology>
    </subcellularLocation>
</comment>
<sequence length="431" mass="44671">MPIRSERRADPRAARQDGGDFRRLWAGDAVSQLGSQITLFALPYTAVTALHASAGQIGLLQALYTLPFLLVPLPAGVWLENRTRRPVLIVTSLLSAALVLSVPVAGAFGSLGLAHLYAIALLGGAGAVVSDIAKLSLVPQLVAADRLASANSRLNVGLAVGGTAGPGLAGWLTALVGASNALVLDALSYLWSAFMTGRLRHREPPPTTRRTARDLPKEVREGLRAVFGTPSVRNIALHAAINNAGVQLLNVVLVIHLVKDRGYGSAAYGLVLVCGGVGAVLGTLAAPRLIRSLGYGRAMLGTLAVTVNAFWILPLADGPRVLIVASFALALGITSAGTGVGGVVSVTVRQLLTPPGLHARMNASYRMATFGTIPVGALLGGVLVEALGARAALWTVPLVFTLSVLPLGHRTVRSLGKAPAHPERDALETRT</sequence>
<dbReference type="EMBL" id="CP015867">
    <property type="protein sequence ID" value="ANJ11822.1"/>
    <property type="molecule type" value="Genomic_DNA"/>
</dbReference>
<evidence type="ECO:0000256" key="2">
    <source>
        <dbReference type="ARBA" id="ARBA00022448"/>
    </source>
</evidence>
<dbReference type="GeneID" id="91309612"/>
<keyword evidence="4" id="KW-0812">Transmembrane</keyword>
<evidence type="ECO:0000256" key="5">
    <source>
        <dbReference type="ARBA" id="ARBA00022989"/>
    </source>
</evidence>
<dbReference type="InterPro" id="IPR010290">
    <property type="entry name" value="TM_effector"/>
</dbReference>
<dbReference type="GO" id="GO:0005886">
    <property type="term" value="C:plasma membrane"/>
    <property type="evidence" value="ECO:0007669"/>
    <property type="project" value="UniProtKB-SubCell"/>
</dbReference>
<proteinExistence type="predicted"/>
<evidence type="ECO:0000256" key="4">
    <source>
        <dbReference type="ARBA" id="ARBA00022692"/>
    </source>
</evidence>
<evidence type="ECO:0000313" key="8">
    <source>
        <dbReference type="Proteomes" id="UP000078468"/>
    </source>
</evidence>
<gene>
    <name evidence="7" type="ORF">Spa2297_32365</name>
</gene>
<evidence type="ECO:0000256" key="1">
    <source>
        <dbReference type="ARBA" id="ARBA00004651"/>
    </source>
</evidence>